<dbReference type="GO" id="GO:0003677">
    <property type="term" value="F:DNA binding"/>
    <property type="evidence" value="ECO:0007669"/>
    <property type="project" value="UniProtKB-KW"/>
</dbReference>
<dbReference type="PANTHER" id="PTHR37299:SF1">
    <property type="entry name" value="STAGE 0 SPORULATION PROTEIN A HOMOLOG"/>
    <property type="match status" value="1"/>
</dbReference>
<evidence type="ECO:0000256" key="1">
    <source>
        <dbReference type="PROSITE-ProRule" id="PRU00169"/>
    </source>
</evidence>
<dbReference type="PROSITE" id="PS50110">
    <property type="entry name" value="RESPONSE_REGULATORY"/>
    <property type="match status" value="1"/>
</dbReference>
<dbReference type="OrthoDB" id="1116664at2"/>
<keyword evidence="4" id="KW-0238">DNA-binding</keyword>
<dbReference type="PANTHER" id="PTHR37299">
    <property type="entry name" value="TRANSCRIPTIONAL REGULATOR-RELATED"/>
    <property type="match status" value="1"/>
</dbReference>
<name>A0A399T5M6_9BACT</name>
<reference evidence="4 5" key="1">
    <citation type="submission" date="2018-08" db="EMBL/GenBank/DDBJ databases">
        <title>Pallidiluteibacterium maritimus gen. nov., sp. nov., isolated from coastal sediment.</title>
        <authorList>
            <person name="Zhou L.Y."/>
        </authorList>
    </citation>
    <scope>NUCLEOTIDE SEQUENCE [LARGE SCALE GENOMIC DNA]</scope>
    <source>
        <strain evidence="4 5">XSD2</strain>
    </source>
</reference>
<dbReference type="PROSITE" id="PS50930">
    <property type="entry name" value="HTH_LYTTR"/>
    <property type="match status" value="1"/>
</dbReference>
<dbReference type="Proteomes" id="UP000265926">
    <property type="component" value="Unassembled WGS sequence"/>
</dbReference>
<dbReference type="InterPro" id="IPR046947">
    <property type="entry name" value="LytR-like"/>
</dbReference>
<keyword evidence="1" id="KW-0597">Phosphoprotein</keyword>
<protein>
    <submittedName>
        <fullName evidence="4">DNA-binding response regulator</fullName>
    </submittedName>
</protein>
<dbReference type="SMART" id="SM00850">
    <property type="entry name" value="LytTR"/>
    <property type="match status" value="1"/>
</dbReference>
<dbReference type="Pfam" id="PF00072">
    <property type="entry name" value="Response_reg"/>
    <property type="match status" value="1"/>
</dbReference>
<feature type="domain" description="HTH LytTR-type" evidence="3">
    <location>
        <begin position="155"/>
        <end position="258"/>
    </location>
</feature>
<evidence type="ECO:0000313" key="5">
    <source>
        <dbReference type="Proteomes" id="UP000265926"/>
    </source>
</evidence>
<dbReference type="InterPro" id="IPR001789">
    <property type="entry name" value="Sig_transdc_resp-reg_receiver"/>
</dbReference>
<proteinExistence type="predicted"/>
<feature type="modified residue" description="4-aspartylphosphate" evidence="1">
    <location>
        <position position="57"/>
    </location>
</feature>
<dbReference type="EMBL" id="QWGR01000003">
    <property type="protein sequence ID" value="RIJ49467.1"/>
    <property type="molecule type" value="Genomic_DNA"/>
</dbReference>
<dbReference type="SUPFAM" id="SSF52172">
    <property type="entry name" value="CheY-like"/>
    <property type="match status" value="1"/>
</dbReference>
<comment type="caution">
    <text evidence="4">The sequence shown here is derived from an EMBL/GenBank/DDBJ whole genome shotgun (WGS) entry which is preliminary data.</text>
</comment>
<dbReference type="GO" id="GO:0000156">
    <property type="term" value="F:phosphorelay response regulator activity"/>
    <property type="evidence" value="ECO:0007669"/>
    <property type="project" value="InterPro"/>
</dbReference>
<dbReference type="Gene3D" id="2.40.50.1020">
    <property type="entry name" value="LytTr DNA-binding domain"/>
    <property type="match status" value="1"/>
</dbReference>
<dbReference type="InterPro" id="IPR011006">
    <property type="entry name" value="CheY-like_superfamily"/>
</dbReference>
<keyword evidence="5" id="KW-1185">Reference proteome</keyword>
<sequence length="264" mass="29640">MTSYNAIIIDDETNVQQALQLLVGRYCPEITICGAAGSGSAGRELLKKYDVHLIFLDISMPGENGFEFLSTIQKENYAIIFTTAYEEYALRAIKANAIDYLLKPIDPAELKEAVAKATSHLDLRRQNRQVQETYGESLENLAEQTSGGVEFPKKITVVEKFGFQIIEAKKIKYLEADANYCIIHISGLEKIVSSKSLGEFEKILDPDVFFRIHKSTIINMNYLKGFSSYQGAYAILDDNTKLAISRRRAIEFKEAVGHFSKSVD</sequence>
<dbReference type="RefSeq" id="WP_119437354.1">
    <property type="nucleotide sequence ID" value="NZ_QWGR01000003.1"/>
</dbReference>
<accession>A0A399T5M6</accession>
<evidence type="ECO:0000313" key="4">
    <source>
        <dbReference type="EMBL" id="RIJ49467.1"/>
    </source>
</evidence>
<dbReference type="CDD" id="cd17536">
    <property type="entry name" value="REC_YesN-like"/>
    <property type="match status" value="1"/>
</dbReference>
<dbReference type="SMART" id="SM00448">
    <property type="entry name" value="REC"/>
    <property type="match status" value="1"/>
</dbReference>
<gene>
    <name evidence="4" type="ORF">D1614_07975</name>
</gene>
<dbReference type="InterPro" id="IPR007492">
    <property type="entry name" value="LytTR_DNA-bd_dom"/>
</dbReference>
<dbReference type="Gene3D" id="3.40.50.2300">
    <property type="match status" value="1"/>
</dbReference>
<evidence type="ECO:0000259" key="2">
    <source>
        <dbReference type="PROSITE" id="PS50110"/>
    </source>
</evidence>
<dbReference type="Pfam" id="PF04397">
    <property type="entry name" value="LytTR"/>
    <property type="match status" value="1"/>
</dbReference>
<feature type="domain" description="Response regulatory" evidence="2">
    <location>
        <begin position="5"/>
        <end position="118"/>
    </location>
</feature>
<organism evidence="4 5">
    <name type="scientific">Maribellus luteus</name>
    <dbReference type="NCBI Taxonomy" id="2305463"/>
    <lineage>
        <taxon>Bacteria</taxon>
        <taxon>Pseudomonadati</taxon>
        <taxon>Bacteroidota</taxon>
        <taxon>Bacteroidia</taxon>
        <taxon>Marinilabiliales</taxon>
        <taxon>Prolixibacteraceae</taxon>
        <taxon>Maribellus</taxon>
    </lineage>
</organism>
<dbReference type="AlphaFoldDB" id="A0A399T5M6"/>
<evidence type="ECO:0000259" key="3">
    <source>
        <dbReference type="PROSITE" id="PS50930"/>
    </source>
</evidence>